<evidence type="ECO:0000313" key="2">
    <source>
        <dbReference type="EMBL" id="MBB6523704.1"/>
    </source>
</evidence>
<gene>
    <name evidence="2" type="ORF">HNR48_004018</name>
</gene>
<organism evidence="2 3">
    <name type="scientific">Pseudoteredinibacter isoporae</name>
    <dbReference type="NCBI Taxonomy" id="570281"/>
    <lineage>
        <taxon>Bacteria</taxon>
        <taxon>Pseudomonadati</taxon>
        <taxon>Pseudomonadota</taxon>
        <taxon>Gammaproteobacteria</taxon>
        <taxon>Cellvibrionales</taxon>
        <taxon>Cellvibrionaceae</taxon>
        <taxon>Pseudoteredinibacter</taxon>
    </lineage>
</organism>
<accession>A0A7X0JWT7</accession>
<dbReference type="EMBL" id="JACHHT010000004">
    <property type="protein sequence ID" value="MBB6523704.1"/>
    <property type="molecule type" value="Genomic_DNA"/>
</dbReference>
<comment type="caution">
    <text evidence="2">The sequence shown here is derived from an EMBL/GenBank/DDBJ whole genome shotgun (WGS) entry which is preliminary data.</text>
</comment>
<keyword evidence="1" id="KW-0812">Transmembrane</keyword>
<dbReference type="AlphaFoldDB" id="A0A7X0JWT7"/>
<protein>
    <submittedName>
        <fullName evidence="2">Uncharacterized protein</fullName>
    </submittedName>
</protein>
<name>A0A7X0JWT7_9GAMM</name>
<keyword evidence="1" id="KW-1133">Transmembrane helix</keyword>
<feature type="transmembrane region" description="Helical" evidence="1">
    <location>
        <begin position="21"/>
        <end position="44"/>
    </location>
</feature>
<reference evidence="2 3" key="1">
    <citation type="submission" date="2020-08" db="EMBL/GenBank/DDBJ databases">
        <title>Genomic Encyclopedia of Type Strains, Phase IV (KMG-IV): sequencing the most valuable type-strain genomes for metagenomic binning, comparative biology and taxonomic classification.</title>
        <authorList>
            <person name="Goeker M."/>
        </authorList>
    </citation>
    <scope>NUCLEOTIDE SEQUENCE [LARGE SCALE GENOMIC DNA]</scope>
    <source>
        <strain evidence="2 3">DSM 22368</strain>
    </source>
</reference>
<dbReference type="InParanoid" id="A0A7X0JWT7"/>
<sequence>MQEKRLPRSISGRRFAVRLRLQPSVFLSFLICILHGLLFLALLLTSRLSPFVYMAILFLMMISVGLWLLRHWSMSAFVLCLRDEQARSQGACSGLLQGPGDDLLNPPEARLEWQHFELMIWRVEVSSELVAKQLESSVGSAEANYWQLICRHLWAVLPTHHFRWRLLLLRRDHDAEAWRLLCQRVRLLA</sequence>
<feature type="transmembrane region" description="Helical" evidence="1">
    <location>
        <begin position="50"/>
        <end position="69"/>
    </location>
</feature>
<keyword evidence="3" id="KW-1185">Reference proteome</keyword>
<proteinExistence type="predicted"/>
<dbReference type="RefSeq" id="WP_166843292.1">
    <property type="nucleotide sequence ID" value="NZ_JAAONY010000004.1"/>
</dbReference>
<evidence type="ECO:0000313" key="3">
    <source>
        <dbReference type="Proteomes" id="UP000528457"/>
    </source>
</evidence>
<dbReference type="Proteomes" id="UP000528457">
    <property type="component" value="Unassembled WGS sequence"/>
</dbReference>
<evidence type="ECO:0000256" key="1">
    <source>
        <dbReference type="SAM" id="Phobius"/>
    </source>
</evidence>
<keyword evidence="1" id="KW-0472">Membrane</keyword>